<dbReference type="RefSeq" id="WP_074895033.1">
    <property type="nucleotide sequence ID" value="NZ_BTPO01000007.1"/>
</dbReference>
<dbReference type="GeneID" id="93353032"/>
<dbReference type="AlphaFoldDB" id="A0A378U2X0"/>
<organism evidence="1 2">
    <name type="scientific">Neisseria elongata</name>
    <dbReference type="NCBI Taxonomy" id="495"/>
    <lineage>
        <taxon>Bacteria</taxon>
        <taxon>Pseudomonadati</taxon>
        <taxon>Pseudomonadota</taxon>
        <taxon>Betaproteobacteria</taxon>
        <taxon>Neisseriales</taxon>
        <taxon>Neisseriaceae</taxon>
        <taxon>Neisseria</taxon>
    </lineage>
</organism>
<dbReference type="Proteomes" id="UP000254927">
    <property type="component" value="Unassembled WGS sequence"/>
</dbReference>
<protein>
    <submittedName>
        <fullName evidence="1">Uncharacterized protein</fullName>
    </submittedName>
</protein>
<reference evidence="1 2" key="1">
    <citation type="submission" date="2018-06" db="EMBL/GenBank/DDBJ databases">
        <authorList>
            <consortium name="Pathogen Informatics"/>
            <person name="Doyle S."/>
        </authorList>
    </citation>
    <scope>NUCLEOTIDE SEQUENCE [LARGE SCALE GENOMIC DNA]</scope>
    <source>
        <strain evidence="1 2">NCTC10660</strain>
    </source>
</reference>
<evidence type="ECO:0000313" key="2">
    <source>
        <dbReference type="Proteomes" id="UP000254927"/>
    </source>
</evidence>
<evidence type="ECO:0000313" key="1">
    <source>
        <dbReference type="EMBL" id="STZ68523.1"/>
    </source>
</evidence>
<dbReference type="EMBL" id="UGQW01000002">
    <property type="protein sequence ID" value="STZ68523.1"/>
    <property type="molecule type" value="Genomic_DNA"/>
</dbReference>
<name>A0A378U2X0_NEIEL</name>
<accession>A0A378U2X0</accession>
<sequence length="202" mass="24013">MKKIFLFITLFLLLPLLTFLIYTEIPYSGCLNYKPAKESEFLRVIDELSEENTREYLLKRNLVGGYTWKDFEYSPYDFTADGRLDFIYKDQDEYICDAAHVLLSQDYDQSQKAYTILLMQHTSIREHLYLAKIANQSYGQKILTDKEALINLFYSPDLHGTGTNAKYRWLPAWRREFGKYAEKMLTGEQLEIINKRLFFSEW</sequence>
<proteinExistence type="predicted"/>
<gene>
    <name evidence="1" type="ORF">NCTC10660_02045</name>
</gene>